<dbReference type="GO" id="GO:0004497">
    <property type="term" value="F:monooxygenase activity"/>
    <property type="evidence" value="ECO:0007669"/>
    <property type="project" value="UniProtKB-KW"/>
</dbReference>
<dbReference type="EMBL" id="AJVK01028685">
    <property type="status" value="NOT_ANNOTATED_CDS"/>
    <property type="molecule type" value="Genomic_DNA"/>
</dbReference>
<keyword evidence="4" id="KW-1185">Reference proteome</keyword>
<dbReference type="InterPro" id="IPR036396">
    <property type="entry name" value="Cyt_P450_sf"/>
</dbReference>
<sequence>MLLNYKHIVGFSPAFELIRKEINFAGPRNCIGFKYGMMSMKTAIAHTIRNLKFSTKLKLEELRFEIDVTLKLVNQHLVTVEIRHE</sequence>
<evidence type="ECO:0000256" key="2">
    <source>
        <dbReference type="ARBA" id="ARBA00023033"/>
    </source>
</evidence>
<dbReference type="VEuPathDB" id="VectorBase:PPAI004506"/>
<reference evidence="3" key="1">
    <citation type="submission" date="2022-08" db="UniProtKB">
        <authorList>
            <consortium name="EnsemblMetazoa"/>
        </authorList>
    </citation>
    <scope>IDENTIFICATION</scope>
    <source>
        <strain evidence="3">Israel</strain>
    </source>
</reference>
<proteinExistence type="inferred from homology"/>
<dbReference type="AlphaFoldDB" id="A0A1B0DA01"/>
<dbReference type="SUPFAM" id="SSF48264">
    <property type="entry name" value="Cytochrome P450"/>
    <property type="match status" value="1"/>
</dbReference>
<dbReference type="Gene3D" id="1.10.630.10">
    <property type="entry name" value="Cytochrome P450"/>
    <property type="match status" value="1"/>
</dbReference>
<keyword evidence="2" id="KW-0560">Oxidoreductase</keyword>
<protein>
    <submittedName>
        <fullName evidence="3">Uncharacterized protein</fullName>
    </submittedName>
</protein>
<organism evidence="3 4">
    <name type="scientific">Phlebotomus papatasi</name>
    <name type="common">Sandfly</name>
    <dbReference type="NCBI Taxonomy" id="29031"/>
    <lineage>
        <taxon>Eukaryota</taxon>
        <taxon>Metazoa</taxon>
        <taxon>Ecdysozoa</taxon>
        <taxon>Arthropoda</taxon>
        <taxon>Hexapoda</taxon>
        <taxon>Insecta</taxon>
        <taxon>Pterygota</taxon>
        <taxon>Neoptera</taxon>
        <taxon>Endopterygota</taxon>
        <taxon>Diptera</taxon>
        <taxon>Nematocera</taxon>
        <taxon>Psychodoidea</taxon>
        <taxon>Psychodidae</taxon>
        <taxon>Phlebotomus</taxon>
        <taxon>Phlebotomus</taxon>
    </lineage>
</organism>
<comment type="similarity">
    <text evidence="1">Belongs to the cytochrome P450 family.</text>
</comment>
<dbReference type="GO" id="GO:0016705">
    <property type="term" value="F:oxidoreductase activity, acting on paired donors, with incorporation or reduction of molecular oxygen"/>
    <property type="evidence" value="ECO:0007669"/>
    <property type="project" value="InterPro"/>
</dbReference>
<evidence type="ECO:0000256" key="1">
    <source>
        <dbReference type="ARBA" id="ARBA00010617"/>
    </source>
</evidence>
<evidence type="ECO:0000313" key="3">
    <source>
        <dbReference type="EnsemblMetazoa" id="PPAI004506-PA"/>
    </source>
</evidence>
<keyword evidence="2" id="KW-0503">Monooxygenase</keyword>
<dbReference type="GO" id="GO:0005506">
    <property type="term" value="F:iron ion binding"/>
    <property type="evidence" value="ECO:0007669"/>
    <property type="project" value="InterPro"/>
</dbReference>
<dbReference type="EMBL" id="AJVK01028686">
    <property type="status" value="NOT_ANNOTATED_CDS"/>
    <property type="molecule type" value="Genomic_DNA"/>
</dbReference>
<evidence type="ECO:0000313" key="4">
    <source>
        <dbReference type="Proteomes" id="UP000092462"/>
    </source>
</evidence>
<dbReference type="VEuPathDB" id="VectorBase:PPAPM1_003334"/>
<dbReference type="EnsemblMetazoa" id="PPAI004506-RA">
    <property type="protein sequence ID" value="PPAI004506-PA"/>
    <property type="gene ID" value="PPAI004506"/>
</dbReference>
<accession>A0A1B0DA01</accession>
<dbReference type="Pfam" id="PF00067">
    <property type="entry name" value="p450"/>
    <property type="match status" value="1"/>
</dbReference>
<dbReference type="InterPro" id="IPR001128">
    <property type="entry name" value="Cyt_P450"/>
</dbReference>
<name>A0A1B0DA01_PHLPP</name>
<dbReference type="Proteomes" id="UP000092462">
    <property type="component" value="Unassembled WGS sequence"/>
</dbReference>
<dbReference type="GO" id="GO:0020037">
    <property type="term" value="F:heme binding"/>
    <property type="evidence" value="ECO:0007669"/>
    <property type="project" value="InterPro"/>
</dbReference>